<dbReference type="EMBL" id="BARU01014077">
    <property type="protein sequence ID" value="GAH31355.1"/>
    <property type="molecule type" value="Genomic_DNA"/>
</dbReference>
<evidence type="ECO:0000256" key="1">
    <source>
        <dbReference type="SAM" id="MobiDB-lite"/>
    </source>
</evidence>
<feature type="region of interest" description="Disordered" evidence="1">
    <location>
        <begin position="55"/>
        <end position="80"/>
    </location>
</feature>
<proteinExistence type="predicted"/>
<gene>
    <name evidence="2" type="ORF">S03H2_25057</name>
</gene>
<name>X1FFQ1_9ZZZZ</name>
<sequence length="80" mass="8864">IEFKIIAKKIPVKLKHNGKFLAAKGINSKSKPTVCTSRLKIAFPQKEVPIPTKASFKRNPENKLPTDNTLRAKPILLGNS</sequence>
<dbReference type="AlphaFoldDB" id="X1FFQ1"/>
<comment type="caution">
    <text evidence="2">The sequence shown here is derived from an EMBL/GenBank/DDBJ whole genome shotgun (WGS) entry which is preliminary data.</text>
</comment>
<feature type="non-terminal residue" evidence="2">
    <location>
        <position position="1"/>
    </location>
</feature>
<reference evidence="2" key="1">
    <citation type="journal article" date="2014" name="Front. Microbiol.">
        <title>High frequency of phylogenetically diverse reductive dehalogenase-homologous genes in deep subseafloor sedimentary metagenomes.</title>
        <authorList>
            <person name="Kawai M."/>
            <person name="Futagami T."/>
            <person name="Toyoda A."/>
            <person name="Takaki Y."/>
            <person name="Nishi S."/>
            <person name="Hori S."/>
            <person name="Arai W."/>
            <person name="Tsubouchi T."/>
            <person name="Morono Y."/>
            <person name="Uchiyama I."/>
            <person name="Ito T."/>
            <person name="Fujiyama A."/>
            <person name="Inagaki F."/>
            <person name="Takami H."/>
        </authorList>
    </citation>
    <scope>NUCLEOTIDE SEQUENCE</scope>
    <source>
        <strain evidence="2">Expedition CK06-06</strain>
    </source>
</reference>
<accession>X1FFQ1</accession>
<evidence type="ECO:0000313" key="2">
    <source>
        <dbReference type="EMBL" id="GAH31355.1"/>
    </source>
</evidence>
<organism evidence="2">
    <name type="scientific">marine sediment metagenome</name>
    <dbReference type="NCBI Taxonomy" id="412755"/>
    <lineage>
        <taxon>unclassified sequences</taxon>
        <taxon>metagenomes</taxon>
        <taxon>ecological metagenomes</taxon>
    </lineage>
</organism>
<protein>
    <submittedName>
        <fullName evidence="2">Uncharacterized protein</fullName>
    </submittedName>
</protein>